<evidence type="ECO:0000313" key="9">
    <source>
        <dbReference type="Proteomes" id="UP001206925"/>
    </source>
</evidence>
<dbReference type="AlphaFoldDB" id="A0AAD5D1S0"/>
<dbReference type="GO" id="GO:0004674">
    <property type="term" value="F:protein serine/threonine kinase activity"/>
    <property type="evidence" value="ECO:0007669"/>
    <property type="project" value="UniProtKB-KW"/>
</dbReference>
<dbReference type="GO" id="GO:0004714">
    <property type="term" value="F:transmembrane receptor protein tyrosine kinase activity"/>
    <property type="evidence" value="ECO:0007669"/>
    <property type="project" value="InterPro"/>
</dbReference>
<keyword evidence="5" id="KW-0067">ATP-binding</keyword>
<gene>
    <name evidence="8" type="ORF">M8C21_015864</name>
</gene>
<proteinExistence type="predicted"/>
<keyword evidence="2" id="KW-0808">Transferase</keyword>
<dbReference type="InterPro" id="IPR000719">
    <property type="entry name" value="Prot_kinase_dom"/>
</dbReference>
<dbReference type="InterPro" id="IPR008271">
    <property type="entry name" value="Ser/Thr_kinase_AS"/>
</dbReference>
<evidence type="ECO:0000259" key="7">
    <source>
        <dbReference type="PROSITE" id="PS50011"/>
    </source>
</evidence>
<sequence>MHRLSQRTTQPLTTLCTATRSSVAPPSLLTESIPLFRFDLDNHADVERGLTLFDCVFKLPSILNHLSAWRMESFIKEFEHLKIRLQDIKSATNNFDETKLIGSDGFGPVYKGNLSHSKGRSMVAVKRLDRKFGLGQGDSEFWKEILPLSRYNHENFISLLGFCIEDDEMILVHEYAANGSLDHYLNSTNLTWTERLKICVGVARGLSYLHDVNFTQDIVFHRDIKSSNILFDADWNAKVSISGLSKGTLAASQKRLARESDIYSLGVILFEILCGRLAFEHSDGLSQVIVPTWKESYKQNKLQEIILEDLKPQINRKSLETFSYIAYKCVQESYQERPNMRQIVKSLESALEFQELYEGVKPTPGYKQLLMITAEDPQNYRSERELTKDYKEILMITAEDPLNNIPETELKILLHKGILLNRGKTWFSLNMDGEHCEMISIADCLTLTTHESPHYIRPNDYISRFAVGCYEPFGANFKTHVRTQFLSTKITYTVNLVFKNKSKSRYIGLKYKLKGELSNSYSFLSDEREDGWLTAELYQFTSDQRTVDLEIWFYTECCPTLLVEGIEFRPLKKVKHEVIMDDKVDMQPLLDRETYWEQKLPIDYEDIIKRSKDIEQWKTKKELYSILCKGFLISYGEEWFYLAKDGKKCLMLPARAALEEDKWEWKHEPETRFEEVADCIFDTFVVFCKFSSKMLSPQTTYAAFLVYELPDDCESVDQPPPVQVVDEDLDSDSDSDSDSKEVYNIFLRTPQTPVISWNEKEEKTFKPLSRLIIKGLPKQRRDGWMEVQVHEFQTHTAIKMVSLCLKFSSNDMSLKGVIVLGLEFRPI</sequence>
<evidence type="ECO:0000313" key="8">
    <source>
        <dbReference type="EMBL" id="KAI7752513.1"/>
    </source>
</evidence>
<accession>A0AAD5D1S0</accession>
<dbReference type="InterPro" id="IPR011009">
    <property type="entry name" value="Kinase-like_dom_sf"/>
</dbReference>
<dbReference type="FunFam" id="3.30.200.20:FF:000039">
    <property type="entry name" value="receptor-like protein kinase FERONIA"/>
    <property type="match status" value="1"/>
</dbReference>
<dbReference type="PANTHER" id="PTHR27003">
    <property type="entry name" value="OS07G0166700 PROTEIN"/>
    <property type="match status" value="1"/>
</dbReference>
<evidence type="ECO:0000256" key="3">
    <source>
        <dbReference type="ARBA" id="ARBA00022741"/>
    </source>
</evidence>
<protein>
    <recommendedName>
        <fullName evidence="7">Protein kinase domain-containing protein</fullName>
    </recommendedName>
</protein>
<keyword evidence="9" id="KW-1185">Reference proteome</keyword>
<keyword evidence="1" id="KW-0723">Serine/threonine-protein kinase</keyword>
<dbReference type="InterPro" id="IPR025886">
    <property type="entry name" value="PP2-like"/>
</dbReference>
<dbReference type="PROSITE" id="PS50011">
    <property type="entry name" value="PROTEIN_KINASE_DOM"/>
    <property type="match status" value="1"/>
</dbReference>
<dbReference type="Gene3D" id="1.10.510.10">
    <property type="entry name" value="Transferase(Phosphotransferase) domain 1"/>
    <property type="match status" value="2"/>
</dbReference>
<dbReference type="SUPFAM" id="SSF56112">
    <property type="entry name" value="Protein kinase-like (PK-like)"/>
    <property type="match status" value="1"/>
</dbReference>
<evidence type="ECO:0000256" key="5">
    <source>
        <dbReference type="ARBA" id="ARBA00022840"/>
    </source>
</evidence>
<dbReference type="GO" id="GO:0005524">
    <property type="term" value="F:ATP binding"/>
    <property type="evidence" value="ECO:0007669"/>
    <property type="project" value="UniProtKB-KW"/>
</dbReference>
<keyword evidence="3" id="KW-0547">Nucleotide-binding</keyword>
<keyword evidence="4" id="KW-0418">Kinase</keyword>
<dbReference type="Proteomes" id="UP001206925">
    <property type="component" value="Unassembled WGS sequence"/>
</dbReference>
<name>A0AAD5D1S0_AMBAR</name>
<feature type="region of interest" description="Disordered" evidence="6">
    <location>
        <begin position="715"/>
        <end position="738"/>
    </location>
</feature>
<dbReference type="PROSITE" id="PS00108">
    <property type="entry name" value="PROTEIN_KINASE_ST"/>
    <property type="match status" value="1"/>
</dbReference>
<dbReference type="GO" id="GO:0005886">
    <property type="term" value="C:plasma membrane"/>
    <property type="evidence" value="ECO:0007669"/>
    <property type="project" value="TreeGrafter"/>
</dbReference>
<evidence type="ECO:0000256" key="1">
    <source>
        <dbReference type="ARBA" id="ARBA00022527"/>
    </source>
</evidence>
<evidence type="ECO:0000256" key="2">
    <source>
        <dbReference type="ARBA" id="ARBA00022679"/>
    </source>
</evidence>
<feature type="compositionally biased region" description="Acidic residues" evidence="6">
    <location>
        <begin position="725"/>
        <end position="736"/>
    </location>
</feature>
<comment type="caution">
    <text evidence="8">The sequence shown here is derived from an EMBL/GenBank/DDBJ whole genome shotgun (WGS) entry which is preliminary data.</text>
</comment>
<dbReference type="InterPro" id="IPR045272">
    <property type="entry name" value="ANXUR1/2-like"/>
</dbReference>
<organism evidence="8 9">
    <name type="scientific">Ambrosia artemisiifolia</name>
    <name type="common">Common ragweed</name>
    <dbReference type="NCBI Taxonomy" id="4212"/>
    <lineage>
        <taxon>Eukaryota</taxon>
        <taxon>Viridiplantae</taxon>
        <taxon>Streptophyta</taxon>
        <taxon>Embryophyta</taxon>
        <taxon>Tracheophyta</taxon>
        <taxon>Spermatophyta</taxon>
        <taxon>Magnoliopsida</taxon>
        <taxon>eudicotyledons</taxon>
        <taxon>Gunneridae</taxon>
        <taxon>Pentapetalae</taxon>
        <taxon>asterids</taxon>
        <taxon>campanulids</taxon>
        <taxon>Asterales</taxon>
        <taxon>Asteraceae</taxon>
        <taxon>Asteroideae</taxon>
        <taxon>Heliantheae alliance</taxon>
        <taxon>Heliantheae</taxon>
        <taxon>Ambrosia</taxon>
    </lineage>
</organism>
<feature type="domain" description="Protein kinase" evidence="7">
    <location>
        <begin position="95"/>
        <end position="351"/>
    </location>
</feature>
<evidence type="ECO:0000256" key="6">
    <source>
        <dbReference type="SAM" id="MobiDB-lite"/>
    </source>
</evidence>
<dbReference type="PANTHER" id="PTHR27003:SF338">
    <property type="entry name" value="TYROSINE-PROTEIN KINASE, NON-RECEPTOR JAK_TYK2-RELATED"/>
    <property type="match status" value="1"/>
</dbReference>
<dbReference type="SMART" id="SM00220">
    <property type="entry name" value="S_TKc"/>
    <property type="match status" value="1"/>
</dbReference>
<reference evidence="8" key="1">
    <citation type="submission" date="2022-06" db="EMBL/GenBank/DDBJ databases">
        <title>Uncovering the hologenomic basis of an extraordinary plant invasion.</title>
        <authorList>
            <person name="Bieker V.C."/>
            <person name="Martin M.D."/>
            <person name="Gilbert T."/>
            <person name="Hodgins K."/>
            <person name="Battlay P."/>
            <person name="Petersen B."/>
            <person name="Wilson J."/>
        </authorList>
    </citation>
    <scope>NUCLEOTIDE SEQUENCE</scope>
    <source>
        <strain evidence="8">AA19_3_7</strain>
        <tissue evidence="8">Leaf</tissue>
    </source>
</reference>
<dbReference type="GO" id="GO:0009506">
    <property type="term" value="C:plasmodesma"/>
    <property type="evidence" value="ECO:0007669"/>
    <property type="project" value="TreeGrafter"/>
</dbReference>
<evidence type="ECO:0000256" key="4">
    <source>
        <dbReference type="ARBA" id="ARBA00022777"/>
    </source>
</evidence>
<dbReference type="Gene3D" id="3.30.200.20">
    <property type="entry name" value="Phosphorylase Kinase, domain 1"/>
    <property type="match status" value="1"/>
</dbReference>
<dbReference type="Pfam" id="PF07714">
    <property type="entry name" value="PK_Tyr_Ser-Thr"/>
    <property type="match status" value="1"/>
</dbReference>
<dbReference type="EMBL" id="JAMZMK010005665">
    <property type="protein sequence ID" value="KAI7752513.1"/>
    <property type="molecule type" value="Genomic_DNA"/>
</dbReference>
<dbReference type="Pfam" id="PF14299">
    <property type="entry name" value="PP2"/>
    <property type="match status" value="2"/>
</dbReference>
<dbReference type="InterPro" id="IPR001245">
    <property type="entry name" value="Ser-Thr/Tyr_kinase_cat_dom"/>
</dbReference>